<gene>
    <name evidence="1" type="ORF">F383_16513</name>
</gene>
<dbReference type="AlphaFoldDB" id="A0A0B0NES7"/>
<protein>
    <submittedName>
        <fullName evidence="1">Uncharacterized protein</fullName>
    </submittedName>
</protein>
<evidence type="ECO:0000313" key="1">
    <source>
        <dbReference type="EMBL" id="KHG10284.1"/>
    </source>
</evidence>
<dbReference type="Proteomes" id="UP000032142">
    <property type="component" value="Unassembled WGS sequence"/>
</dbReference>
<proteinExistence type="predicted"/>
<sequence>MLISPIKPMPPPPGHPMDIPQSYWWARDILNATELPKYSIAMIPLHYLKINNGCANAP</sequence>
<evidence type="ECO:0000313" key="2">
    <source>
        <dbReference type="Proteomes" id="UP000032142"/>
    </source>
</evidence>
<name>A0A0B0NES7_GOSAR</name>
<reference evidence="2" key="1">
    <citation type="submission" date="2014-09" db="EMBL/GenBank/DDBJ databases">
        <authorList>
            <person name="Mudge J."/>
            <person name="Ramaraj T."/>
            <person name="Lindquist I.E."/>
            <person name="Bharti A.K."/>
            <person name="Sundararajan A."/>
            <person name="Cameron C.T."/>
            <person name="Woodward J.E."/>
            <person name="May G.D."/>
            <person name="Brubaker C."/>
            <person name="Broadhvest J."/>
            <person name="Wilkins T.A."/>
        </authorList>
    </citation>
    <scope>NUCLEOTIDE SEQUENCE</scope>
    <source>
        <strain evidence="2">cv. AKA8401</strain>
    </source>
</reference>
<accession>A0A0B0NES7</accession>
<organism evidence="1 2">
    <name type="scientific">Gossypium arboreum</name>
    <name type="common">Tree cotton</name>
    <name type="synonym">Gossypium nanking</name>
    <dbReference type="NCBI Taxonomy" id="29729"/>
    <lineage>
        <taxon>Eukaryota</taxon>
        <taxon>Viridiplantae</taxon>
        <taxon>Streptophyta</taxon>
        <taxon>Embryophyta</taxon>
        <taxon>Tracheophyta</taxon>
        <taxon>Spermatophyta</taxon>
        <taxon>Magnoliopsida</taxon>
        <taxon>eudicotyledons</taxon>
        <taxon>Gunneridae</taxon>
        <taxon>Pentapetalae</taxon>
        <taxon>rosids</taxon>
        <taxon>malvids</taxon>
        <taxon>Malvales</taxon>
        <taxon>Malvaceae</taxon>
        <taxon>Malvoideae</taxon>
        <taxon>Gossypium</taxon>
    </lineage>
</organism>
<keyword evidence="2" id="KW-1185">Reference proteome</keyword>
<dbReference type="EMBL" id="KN393518">
    <property type="protein sequence ID" value="KHG10284.1"/>
    <property type="molecule type" value="Genomic_DNA"/>
</dbReference>